<proteinExistence type="inferred from homology"/>
<accession>A0A3S3PWZ9</accession>
<organism evidence="5 6">
    <name type="scientific">Dinothrombium tinctorium</name>
    <dbReference type="NCBI Taxonomy" id="1965070"/>
    <lineage>
        <taxon>Eukaryota</taxon>
        <taxon>Metazoa</taxon>
        <taxon>Ecdysozoa</taxon>
        <taxon>Arthropoda</taxon>
        <taxon>Chelicerata</taxon>
        <taxon>Arachnida</taxon>
        <taxon>Acari</taxon>
        <taxon>Acariformes</taxon>
        <taxon>Trombidiformes</taxon>
        <taxon>Prostigmata</taxon>
        <taxon>Anystina</taxon>
        <taxon>Parasitengona</taxon>
        <taxon>Trombidioidea</taxon>
        <taxon>Trombidiidae</taxon>
        <taxon>Dinothrombium</taxon>
    </lineage>
</organism>
<dbReference type="STRING" id="1965070.A0A3S3PWZ9"/>
<dbReference type="OrthoDB" id="3200163at2759"/>
<keyword evidence="3" id="KW-0325">Glycoprotein</keyword>
<sequence>MSRLEIITCNFFILMSFLRPFRVNHRYAQTSDSKYVEKEERDERIPYASPPIGKLRFMPPVTSAHWNGIKSAHIAGPVCPQRLPDIRNETEALKRMTQGRLNILKRLLPVLQNQSEDCLYLNIYTPVI</sequence>
<dbReference type="Pfam" id="PF00135">
    <property type="entry name" value="COesterase"/>
    <property type="match status" value="1"/>
</dbReference>
<protein>
    <recommendedName>
        <fullName evidence="4">Carboxylesterase type B domain-containing protein</fullName>
    </recommendedName>
</protein>
<name>A0A3S3PWZ9_9ACAR</name>
<dbReference type="InterPro" id="IPR051093">
    <property type="entry name" value="Neuroligin/BSAL"/>
</dbReference>
<evidence type="ECO:0000256" key="3">
    <source>
        <dbReference type="ARBA" id="ARBA00023180"/>
    </source>
</evidence>
<evidence type="ECO:0000313" key="5">
    <source>
        <dbReference type="EMBL" id="RWS09714.1"/>
    </source>
</evidence>
<dbReference type="InterPro" id="IPR019819">
    <property type="entry name" value="Carboxylesterase_B_CS"/>
</dbReference>
<dbReference type="SUPFAM" id="SSF53474">
    <property type="entry name" value="alpha/beta-Hydrolases"/>
    <property type="match status" value="1"/>
</dbReference>
<feature type="non-terminal residue" evidence="5">
    <location>
        <position position="128"/>
    </location>
</feature>
<evidence type="ECO:0000256" key="1">
    <source>
        <dbReference type="ARBA" id="ARBA00005964"/>
    </source>
</evidence>
<keyword evidence="6" id="KW-1185">Reference proteome</keyword>
<dbReference type="PANTHER" id="PTHR43903">
    <property type="entry name" value="NEUROLIGIN"/>
    <property type="match status" value="1"/>
</dbReference>
<dbReference type="InterPro" id="IPR029058">
    <property type="entry name" value="AB_hydrolase_fold"/>
</dbReference>
<evidence type="ECO:0000313" key="6">
    <source>
        <dbReference type="Proteomes" id="UP000285301"/>
    </source>
</evidence>
<dbReference type="PROSITE" id="PS00941">
    <property type="entry name" value="CARBOXYLESTERASE_B_2"/>
    <property type="match status" value="1"/>
</dbReference>
<keyword evidence="2" id="KW-0732">Signal</keyword>
<dbReference type="InterPro" id="IPR002018">
    <property type="entry name" value="CarbesteraseB"/>
</dbReference>
<feature type="domain" description="Carboxylesterase type B" evidence="4">
    <location>
        <begin position="45"/>
        <end position="126"/>
    </location>
</feature>
<gene>
    <name evidence="5" type="ORF">B4U79_05130</name>
</gene>
<reference evidence="5 6" key="1">
    <citation type="journal article" date="2018" name="Gigascience">
        <title>Genomes of trombidid mites reveal novel predicted allergens and laterally-transferred genes associated with secondary metabolism.</title>
        <authorList>
            <person name="Dong X."/>
            <person name="Chaisiri K."/>
            <person name="Xia D."/>
            <person name="Armstrong S.D."/>
            <person name="Fang Y."/>
            <person name="Donnelly M.J."/>
            <person name="Kadowaki T."/>
            <person name="McGarry J.W."/>
            <person name="Darby A.C."/>
            <person name="Makepeace B.L."/>
        </authorList>
    </citation>
    <scope>NUCLEOTIDE SEQUENCE [LARGE SCALE GENOMIC DNA]</scope>
    <source>
        <strain evidence="5">UoL-WK</strain>
    </source>
</reference>
<comment type="similarity">
    <text evidence="1">Belongs to the type-B carboxylesterase/lipase family.</text>
</comment>
<dbReference type="Proteomes" id="UP000285301">
    <property type="component" value="Unassembled WGS sequence"/>
</dbReference>
<evidence type="ECO:0000259" key="4">
    <source>
        <dbReference type="Pfam" id="PF00135"/>
    </source>
</evidence>
<comment type="caution">
    <text evidence="5">The sequence shown here is derived from an EMBL/GenBank/DDBJ whole genome shotgun (WGS) entry which is preliminary data.</text>
</comment>
<dbReference type="AlphaFoldDB" id="A0A3S3PWZ9"/>
<evidence type="ECO:0000256" key="2">
    <source>
        <dbReference type="ARBA" id="ARBA00022729"/>
    </source>
</evidence>
<dbReference type="Gene3D" id="3.40.50.1820">
    <property type="entry name" value="alpha/beta hydrolase"/>
    <property type="match status" value="1"/>
</dbReference>
<dbReference type="EMBL" id="NCKU01002380">
    <property type="protein sequence ID" value="RWS09714.1"/>
    <property type="molecule type" value="Genomic_DNA"/>
</dbReference>